<dbReference type="Pfam" id="PF13602">
    <property type="entry name" value="ADH_zinc_N_2"/>
    <property type="match status" value="1"/>
</dbReference>
<comment type="catalytic activity">
    <reaction evidence="26">
        <text>(2E)-hexadecenoyl-[ACP] + NADPH + H(+) = hexadecanoyl-[ACP] + NADP(+)</text>
        <dbReference type="Rhea" id="RHEA:41912"/>
        <dbReference type="Rhea" id="RHEA-COMP:9651"/>
        <dbReference type="Rhea" id="RHEA-COMP:9652"/>
        <dbReference type="ChEBI" id="CHEBI:15378"/>
        <dbReference type="ChEBI" id="CHEBI:57783"/>
        <dbReference type="ChEBI" id="CHEBI:58349"/>
        <dbReference type="ChEBI" id="CHEBI:78481"/>
        <dbReference type="ChEBI" id="CHEBI:78483"/>
    </reaction>
    <physiologicalReaction direction="left-to-right" evidence="26">
        <dbReference type="Rhea" id="RHEA:41913"/>
    </physiologicalReaction>
</comment>
<evidence type="ECO:0000256" key="45">
    <source>
        <dbReference type="ARBA" id="ARBA00049422"/>
    </source>
</evidence>
<comment type="catalytic activity">
    <reaction evidence="32">
        <text>tetradecanoyl-[ACP] + H2O = tetradecanoate + holo-[ACP] + H(+)</text>
        <dbReference type="Rhea" id="RHEA:30123"/>
        <dbReference type="Rhea" id="RHEA-COMP:9648"/>
        <dbReference type="Rhea" id="RHEA-COMP:9685"/>
        <dbReference type="ChEBI" id="CHEBI:15377"/>
        <dbReference type="ChEBI" id="CHEBI:15378"/>
        <dbReference type="ChEBI" id="CHEBI:30807"/>
        <dbReference type="ChEBI" id="CHEBI:64479"/>
        <dbReference type="ChEBI" id="CHEBI:78477"/>
        <dbReference type="EC" id="3.1.2.14"/>
    </reaction>
    <physiologicalReaction direction="left-to-right" evidence="32">
        <dbReference type="Rhea" id="RHEA:30124"/>
    </physiologicalReaction>
</comment>
<accession>A0A9N9MSQ7</accession>
<feature type="domain" description="Ketosynthase family 3 (KS3)" evidence="51">
    <location>
        <begin position="27"/>
        <end position="435"/>
    </location>
</feature>
<keyword evidence="4" id="KW-0808">Transferase</keyword>
<comment type="catalytic activity">
    <reaction evidence="14">
        <text>(3R)-hydroxytetradecanoyl-[ACP] = (2E)-tetradecenoyl-[ACP] + H2O</text>
        <dbReference type="Rhea" id="RHEA:41892"/>
        <dbReference type="Rhea" id="RHEA-COMP:9646"/>
        <dbReference type="Rhea" id="RHEA-COMP:9647"/>
        <dbReference type="ChEBI" id="CHEBI:15377"/>
        <dbReference type="ChEBI" id="CHEBI:78474"/>
        <dbReference type="ChEBI" id="CHEBI:78475"/>
    </reaction>
    <physiologicalReaction direction="left-to-right" evidence="14">
        <dbReference type="Rhea" id="RHEA:41893"/>
    </physiologicalReaction>
</comment>
<feature type="domain" description="Carrier" evidence="50">
    <location>
        <begin position="1916"/>
        <end position="1993"/>
    </location>
</feature>
<dbReference type="InterPro" id="IPR020843">
    <property type="entry name" value="ER"/>
</dbReference>
<evidence type="ECO:0000256" key="2">
    <source>
        <dbReference type="ARBA" id="ARBA00022450"/>
    </source>
</evidence>
<evidence type="ECO:0000256" key="3">
    <source>
        <dbReference type="ARBA" id="ARBA00022553"/>
    </source>
</evidence>
<dbReference type="OrthoDB" id="329835at2759"/>
<evidence type="ECO:0000256" key="41">
    <source>
        <dbReference type="ARBA" id="ARBA00049109"/>
    </source>
</evidence>
<evidence type="ECO:0000256" key="5">
    <source>
        <dbReference type="ARBA" id="ARBA00022799"/>
    </source>
</evidence>
<evidence type="ECO:0000256" key="28">
    <source>
        <dbReference type="ARBA" id="ARBA00047953"/>
    </source>
</evidence>
<dbReference type="Pfam" id="PF00550">
    <property type="entry name" value="PP-binding"/>
    <property type="match status" value="1"/>
</dbReference>
<evidence type="ECO:0000256" key="23">
    <source>
        <dbReference type="ARBA" id="ARBA00047451"/>
    </source>
</evidence>
<dbReference type="GO" id="GO:0016297">
    <property type="term" value="F:fatty acyl-[ACP] hydrolase activity"/>
    <property type="evidence" value="ECO:0007669"/>
    <property type="project" value="UniProtKB-EC"/>
</dbReference>
<feature type="region of interest" description="C-terminal hotdog fold" evidence="49">
    <location>
        <begin position="926"/>
        <end position="1063"/>
    </location>
</feature>
<evidence type="ECO:0000256" key="10">
    <source>
        <dbReference type="ARBA" id="ARBA00023351"/>
    </source>
</evidence>
<dbReference type="GO" id="GO:0006633">
    <property type="term" value="P:fatty acid biosynthetic process"/>
    <property type="evidence" value="ECO:0007669"/>
    <property type="project" value="TreeGrafter"/>
</dbReference>
<evidence type="ECO:0000256" key="36">
    <source>
        <dbReference type="ARBA" id="ARBA00048650"/>
    </source>
</evidence>
<comment type="catalytic activity">
    <reaction evidence="22">
        <text>3-oxodecanoyl-[ACP] + NADPH + H(+) = (3R)-hydroxydecanoyl-[ACP] + NADP(+)</text>
        <dbReference type="Rhea" id="RHEA:41856"/>
        <dbReference type="Rhea" id="RHEA-COMP:9637"/>
        <dbReference type="Rhea" id="RHEA-COMP:9638"/>
        <dbReference type="ChEBI" id="CHEBI:15378"/>
        <dbReference type="ChEBI" id="CHEBI:57783"/>
        <dbReference type="ChEBI" id="CHEBI:58349"/>
        <dbReference type="ChEBI" id="CHEBI:78464"/>
        <dbReference type="ChEBI" id="CHEBI:78466"/>
    </reaction>
    <physiologicalReaction direction="left-to-right" evidence="22">
        <dbReference type="Rhea" id="RHEA:41857"/>
    </physiologicalReaction>
</comment>
<dbReference type="Pfam" id="PF02801">
    <property type="entry name" value="Ketoacyl-synt_C"/>
    <property type="match status" value="1"/>
</dbReference>
<dbReference type="Pfam" id="PF00975">
    <property type="entry name" value="Thioesterase"/>
    <property type="match status" value="1"/>
</dbReference>
<feature type="active site" description="Proton donor; for dehydratase activity" evidence="49">
    <location>
        <position position="975"/>
    </location>
</feature>
<dbReference type="PROSITE" id="PS52019">
    <property type="entry name" value="PKS_MFAS_DH"/>
    <property type="match status" value="1"/>
</dbReference>
<sequence length="2292" mass="253318">MPENIQVMTEVDNSIEIGKLLANPPAGEEVVISGLSGSYPESNNVYEFRDNLFNKVDMVTGDQRRWKEGHPEIPQRTGKIPDIDQFDAGFFGINHLQANQMDPMSRIFLEKAVEAIFDAGVHPSELEGTNTGVFVGSCFSETEKTWFTDKLVPHGFAVTGCTRSMLAHRISQHLKLKGPSFNCDTACSSSLYALENAYKALRMGQCDRAIVGGSNLCLHPYVSLQFARLGVLSLDGKCKSFDQSGNGYTRSEAISAVILQKAKDAKRVYVTILHAKTNCDGYKNSGITYPSGEMQIRLLKEFYRECDYINPSELSFVEAHGTGTKVGDPEETGAIDEVFTKNRSLPLLIGSVKSNIGHSEPTSGLCSITKAIIAAETGYIPPNLHYKTARPGIKGLEEGRLKVVTEKTRFNNNKGLIGVNSFGFGGGNCHVLLKHNTKEKTTHKDNIPRLVCVSGRNPDAINSLLDDTCANNTIDVEHIRLLQEIFRKNIKGHVYRGYTIVSKAGEITRSLATYKYSTANLIICFGIIDEQTRQKFKEFLGLPIAATALQKIQDALNPKKINIHNSLSSNSILDKILGNFVIQIIFADLLKACHIKPNKTFGVSKGLSLGALVCAYFDGALTLQEATECAFIVADIAQSLGFKGQSDTIDLSEVLKSNEKAANDLQQKITKVLKTTVRNNGLVDVSAANLINGLNVNLLKNVKNMLENKAALLEIGNGTITEVLKGNNETKSFIKCNGGISDVLAAIGSLYELGLNPQIQNIFPRIEFPVSRGTPMISPKIKWNHTRNWWVTSYDKELIGLEEQATTISSANPAYLFMKGHVIDGRNLIPATGYLLMAWNTLAQVHGLMFADMKVVFENCKFKRATPLPKKDSRMELIVMIQRGSGNFEVIEGDEPVVTGRIYHVSTDEPILDDLPMPCGVNPEIAPYMNKKDVYKELRLRGYNYSGQFKQIVSCDSSAQVGSIAWDGNWTTFIDNMLQLNILQEDSRLLYVPTHINKLIIDANKHVNYASSLGEEPIPVHSCKVTGITRSGGIELRGQSASSIARRKYQGIPVLEKYVFVPNIAPLPVKEALRVNMQILLENLPSLNIKVVELIDEATNEQLEPLVSIIDDVLGDIPLIQPNLTILSKKEYDIKKVKIENKQLVTETDCSLVIGSKLLERNTVLKSAFGSIKENGFILSREPLNVEINPNNNKEISIVTIYSNDKEKLVLLRNISKFSISSMIQVSQQDTEFSWIQKLQNAMTKNGNILVLSQGEPLNGVLGLVSCLRREPGGGIVKLLFTQSSAPDFDLNSPFYKNQLDKNLAFNVYKDGQWGTYRHLLLNKINQINAEQCYLNSLRRGDLSSLTWIEGPLKINSKLDPEQKLVYVHYGAINFRDIMLASGKLNADAVTRNRLDQECVLGFEIAGVLESGERVIGMGSLLGSIVSADEVLLWKVPDNWSLEEAITVPVVYCTSIVGLITKAKIKKGESVLIHSGTGGVGLSAIQIALYLGCVVYTTVGTLEKREFLKRRFPQLKDCHISNSRTTEFEQHIMKETGGKGVDVVLNSLADDKLQASVRCLAHGGRFIEIGKFDLANNNSLSMLFLEKEASFHGVMVDGMMKESCESRMQLYKSFQKLLNAGAIRPLPRTVFKMNEAEAAFRYMTTGKHIGKVVLQLREENKGGALQKEFLCQPRYYCDPEKSYIICGGLGGFGLELADWLVLRGCRNLVLTSRSGVKTGYQAYRISIWKSYGCTITISTEDITTYEGCVSLIKKSNELGPVHGIFNLAVVLRDGIFDNQTQESFETSFGPKAHATAHLDAITRELCPELKDFVIFSSVSCGRGNAGQSNYGMSNSVMERICEKRKIDGLPALAIEWGAIGDVGLVADMQEEAIDMEIGGTLQQRISNCLEVMDQLLKQTESAIVSSIVVAEKKSKIGNVDTVVEAVASILGVDNLKDISLQATLAEVGMDSMTAVEIKQTLERDHEVYLTAQDIKTMTFGKLIDIQAEMEAEKLNGEKKERALTGMDMIMRYIPDEATANTISVEISVDKTTKDKPTVFLFPGIEGQIKTLEPLFKQLTAKNLIGLQYPVDKQHDTIEDIAKMYLGIIEATITKKYPFKIVCYSYGGSVALETVNLLEQKGYSGTLICIDGAPNYLKALASILEADVDEKLQISLIVHMVTLQHPYEVISKQIDSLLKRDTFEDKIEFVQTVVPPSTTFSPKYERDLAVNVYKRLKALVKWTPDFKLKSQVYLFKPTLVSINTPDEVSGLTSLCALPIIVKQFDGNHLSVLENPELAQAVNEVFGLVTGQAS</sequence>
<dbReference type="Proteomes" id="UP001152799">
    <property type="component" value="Chromosome 5"/>
</dbReference>
<dbReference type="InterPro" id="IPR001031">
    <property type="entry name" value="Thioesterase"/>
</dbReference>
<evidence type="ECO:0000256" key="18">
    <source>
        <dbReference type="ARBA" id="ARBA00023442"/>
    </source>
</evidence>
<evidence type="ECO:0000313" key="53">
    <source>
        <dbReference type="EMBL" id="CAG9769092.1"/>
    </source>
</evidence>
<protein>
    <submittedName>
        <fullName evidence="53">Uncharacterized protein</fullName>
    </submittedName>
</protein>
<dbReference type="Pfam" id="PF00109">
    <property type="entry name" value="ketoacyl-synt"/>
    <property type="match status" value="1"/>
</dbReference>
<dbReference type="Gene3D" id="3.90.180.10">
    <property type="entry name" value="Medium-chain alcohol dehydrogenases, catalytic domain"/>
    <property type="match status" value="1"/>
</dbReference>
<dbReference type="CDD" id="cd05195">
    <property type="entry name" value="enoyl_red"/>
    <property type="match status" value="1"/>
</dbReference>
<dbReference type="SUPFAM" id="SSF51735">
    <property type="entry name" value="NAD(P)-binding Rossmann-fold domains"/>
    <property type="match status" value="2"/>
</dbReference>
<feature type="region of interest" description="N-terminal hotdog fold" evidence="49">
    <location>
        <begin position="785"/>
        <end position="916"/>
    </location>
</feature>
<comment type="catalytic activity">
    <reaction evidence="37">
        <text>holo-[ACP] + acetyl-CoA = acetyl-[ACP] + CoA</text>
        <dbReference type="Rhea" id="RHEA:41788"/>
        <dbReference type="Rhea" id="RHEA-COMP:9621"/>
        <dbReference type="Rhea" id="RHEA-COMP:9685"/>
        <dbReference type="ChEBI" id="CHEBI:57287"/>
        <dbReference type="ChEBI" id="CHEBI:57288"/>
        <dbReference type="ChEBI" id="CHEBI:64479"/>
        <dbReference type="ChEBI" id="CHEBI:78446"/>
        <dbReference type="EC" id="2.3.1.38"/>
    </reaction>
    <physiologicalReaction direction="left-to-right" evidence="37">
        <dbReference type="Rhea" id="RHEA:41789"/>
    </physiologicalReaction>
</comment>
<gene>
    <name evidence="53" type="ORF">CEUTPL_LOCUS9608</name>
</gene>
<evidence type="ECO:0000256" key="40">
    <source>
        <dbReference type="ARBA" id="ARBA00049019"/>
    </source>
</evidence>
<dbReference type="SMART" id="SM00822">
    <property type="entry name" value="PKS_KR"/>
    <property type="match status" value="1"/>
</dbReference>
<comment type="catalytic activity">
    <reaction evidence="19">
        <text>3-oxooctadecanoyl-[ACP] + NADPH + H(+) = (3R)-hydroxyoctadecanoyl-[ACP] + NADP(+)</text>
        <dbReference type="Rhea" id="RHEA:41920"/>
        <dbReference type="Rhea" id="RHEA-COMP:9653"/>
        <dbReference type="Rhea" id="RHEA-COMP:9654"/>
        <dbReference type="ChEBI" id="CHEBI:15378"/>
        <dbReference type="ChEBI" id="CHEBI:57783"/>
        <dbReference type="ChEBI" id="CHEBI:58349"/>
        <dbReference type="ChEBI" id="CHEBI:78487"/>
        <dbReference type="ChEBI" id="CHEBI:78488"/>
    </reaction>
    <physiologicalReaction direction="left-to-right" evidence="19">
        <dbReference type="Rhea" id="RHEA:41921"/>
    </physiologicalReaction>
</comment>
<evidence type="ECO:0000256" key="33">
    <source>
        <dbReference type="ARBA" id="ARBA00048420"/>
    </source>
</evidence>
<dbReference type="InterPro" id="IPR014031">
    <property type="entry name" value="Ketoacyl_synth_C"/>
</dbReference>
<evidence type="ECO:0000256" key="49">
    <source>
        <dbReference type="PROSITE-ProRule" id="PRU01363"/>
    </source>
</evidence>
<dbReference type="SUPFAM" id="SSF50129">
    <property type="entry name" value="GroES-like"/>
    <property type="match status" value="1"/>
</dbReference>
<evidence type="ECO:0000256" key="27">
    <source>
        <dbReference type="ARBA" id="ARBA00047897"/>
    </source>
</evidence>
<evidence type="ECO:0000256" key="38">
    <source>
        <dbReference type="ARBA" id="ARBA00048704"/>
    </source>
</evidence>
<comment type="catalytic activity">
    <reaction evidence="46">
        <text>butanoyl-[ACP] + malonyl-[ACP] + H(+) = 3-oxohexanoyl-[ACP] + holo-[ACP] + CO2</text>
        <dbReference type="Rhea" id="RHEA:41820"/>
        <dbReference type="Rhea" id="RHEA-COMP:9623"/>
        <dbReference type="Rhea" id="RHEA-COMP:9628"/>
        <dbReference type="Rhea" id="RHEA-COMP:9629"/>
        <dbReference type="Rhea" id="RHEA-COMP:9685"/>
        <dbReference type="ChEBI" id="CHEBI:15378"/>
        <dbReference type="ChEBI" id="CHEBI:16526"/>
        <dbReference type="ChEBI" id="CHEBI:64479"/>
        <dbReference type="ChEBI" id="CHEBI:78449"/>
        <dbReference type="ChEBI" id="CHEBI:78454"/>
        <dbReference type="ChEBI" id="CHEBI:78456"/>
    </reaction>
    <physiologicalReaction direction="left-to-right" evidence="46">
        <dbReference type="Rhea" id="RHEA:41821"/>
    </physiologicalReaction>
</comment>
<comment type="catalytic activity">
    <reaction evidence="27">
        <text>(2E)-hexenoyl-[ACP] + NADPH + H(+) = hexanoyl-[ACP] + NADP(+)</text>
        <dbReference type="Rhea" id="RHEA:41832"/>
        <dbReference type="Rhea" id="RHEA-COMP:9631"/>
        <dbReference type="Rhea" id="RHEA-COMP:9632"/>
        <dbReference type="ChEBI" id="CHEBI:15378"/>
        <dbReference type="ChEBI" id="CHEBI:57783"/>
        <dbReference type="ChEBI" id="CHEBI:58349"/>
        <dbReference type="ChEBI" id="CHEBI:78458"/>
        <dbReference type="ChEBI" id="CHEBI:78459"/>
    </reaction>
    <physiologicalReaction direction="left-to-right" evidence="27">
        <dbReference type="Rhea" id="RHEA:41833"/>
    </physiologicalReaction>
</comment>
<evidence type="ECO:0000256" key="13">
    <source>
        <dbReference type="ARBA" id="ARBA00023394"/>
    </source>
</evidence>
<comment type="catalytic activity">
    <reaction evidence="34">
        <text>a fatty acyl-[ACP] + malonyl-[ACP] + H(+) = a 3-oxoacyl-[ACP] + holo-[ACP] + CO2</text>
        <dbReference type="Rhea" id="RHEA:22836"/>
        <dbReference type="Rhea" id="RHEA-COMP:9623"/>
        <dbReference type="Rhea" id="RHEA-COMP:9685"/>
        <dbReference type="Rhea" id="RHEA-COMP:9916"/>
        <dbReference type="Rhea" id="RHEA-COMP:14125"/>
        <dbReference type="ChEBI" id="CHEBI:15378"/>
        <dbReference type="ChEBI" id="CHEBI:16526"/>
        <dbReference type="ChEBI" id="CHEBI:64479"/>
        <dbReference type="ChEBI" id="CHEBI:78449"/>
        <dbReference type="ChEBI" id="CHEBI:78776"/>
        <dbReference type="ChEBI" id="CHEBI:138651"/>
        <dbReference type="EC" id="2.3.1.41"/>
    </reaction>
    <physiologicalReaction direction="left-to-right" evidence="34">
        <dbReference type="Rhea" id="RHEA:22837"/>
    </physiologicalReaction>
</comment>
<evidence type="ECO:0000256" key="26">
    <source>
        <dbReference type="ARBA" id="ARBA00047810"/>
    </source>
</evidence>
<evidence type="ECO:0000256" key="16">
    <source>
        <dbReference type="ARBA" id="ARBA00023401"/>
    </source>
</evidence>
<comment type="catalytic activity">
    <reaction evidence="11">
        <text>(3R)-hydroxyhexanoyl-[ACP] = (2E)-hexenoyl-[ACP] + H2O</text>
        <dbReference type="Rhea" id="RHEA:41828"/>
        <dbReference type="Rhea" id="RHEA-COMP:9630"/>
        <dbReference type="Rhea" id="RHEA-COMP:9631"/>
        <dbReference type="ChEBI" id="CHEBI:15377"/>
        <dbReference type="ChEBI" id="CHEBI:78457"/>
        <dbReference type="ChEBI" id="CHEBI:78458"/>
    </reaction>
    <physiologicalReaction direction="left-to-right" evidence="11">
        <dbReference type="Rhea" id="RHEA:41829"/>
    </physiologicalReaction>
</comment>
<comment type="catalytic activity">
    <reaction evidence="41">
        <text>decanoyl-[ACP] + malonyl-[ACP] + H(+) = 3-oxododecanoyl-[ACP] + holo-[ACP] + CO2</text>
        <dbReference type="Rhea" id="RHEA:41868"/>
        <dbReference type="Rhea" id="RHEA-COMP:9623"/>
        <dbReference type="Rhea" id="RHEA-COMP:9640"/>
        <dbReference type="Rhea" id="RHEA-COMP:9641"/>
        <dbReference type="Rhea" id="RHEA-COMP:9685"/>
        <dbReference type="ChEBI" id="CHEBI:15378"/>
        <dbReference type="ChEBI" id="CHEBI:16526"/>
        <dbReference type="ChEBI" id="CHEBI:64479"/>
        <dbReference type="ChEBI" id="CHEBI:78449"/>
        <dbReference type="ChEBI" id="CHEBI:78468"/>
        <dbReference type="ChEBI" id="CHEBI:78469"/>
    </reaction>
    <physiologicalReaction direction="left-to-right" evidence="41">
        <dbReference type="Rhea" id="RHEA:41869"/>
    </physiologicalReaction>
</comment>
<dbReference type="InterPro" id="IPR057326">
    <property type="entry name" value="KR_dom"/>
</dbReference>
<dbReference type="Gene3D" id="3.40.366.10">
    <property type="entry name" value="Malonyl-Coenzyme A Acyl Carrier Protein, domain 2"/>
    <property type="match status" value="1"/>
</dbReference>
<evidence type="ECO:0000256" key="31">
    <source>
        <dbReference type="ARBA" id="ARBA00048281"/>
    </source>
</evidence>
<dbReference type="Gene3D" id="3.40.50.720">
    <property type="entry name" value="NAD(P)-binding Rossmann-like Domain"/>
    <property type="match status" value="1"/>
</dbReference>
<reference evidence="53" key="1">
    <citation type="submission" date="2022-01" db="EMBL/GenBank/DDBJ databases">
        <authorList>
            <person name="King R."/>
        </authorList>
    </citation>
    <scope>NUCLEOTIDE SEQUENCE</scope>
</reference>
<dbReference type="InterPro" id="IPR013968">
    <property type="entry name" value="PKS_KR"/>
</dbReference>
<comment type="catalytic activity">
    <reaction evidence="29">
        <text>acetyl-[ACP] + malonyl-[ACP] + H(+) = 3-oxobutanoyl-[ACP] + holo-[ACP] + CO2</text>
        <dbReference type="Rhea" id="RHEA:41800"/>
        <dbReference type="Rhea" id="RHEA-COMP:9621"/>
        <dbReference type="Rhea" id="RHEA-COMP:9623"/>
        <dbReference type="Rhea" id="RHEA-COMP:9625"/>
        <dbReference type="Rhea" id="RHEA-COMP:9685"/>
        <dbReference type="ChEBI" id="CHEBI:15378"/>
        <dbReference type="ChEBI" id="CHEBI:16526"/>
        <dbReference type="ChEBI" id="CHEBI:64479"/>
        <dbReference type="ChEBI" id="CHEBI:78446"/>
        <dbReference type="ChEBI" id="CHEBI:78449"/>
        <dbReference type="ChEBI" id="CHEBI:78450"/>
    </reaction>
    <physiologicalReaction direction="left-to-right" evidence="29">
        <dbReference type="Rhea" id="RHEA:41801"/>
    </physiologicalReaction>
</comment>
<evidence type="ECO:0000256" key="1">
    <source>
        <dbReference type="ARBA" id="ARBA00005189"/>
    </source>
</evidence>
<comment type="catalytic activity">
    <reaction evidence="15">
        <text>(3R)-hydroxyoctadecanoyl-[ACP] = (2E)-octadecenoyl-[ACP] + H2O</text>
        <dbReference type="Rhea" id="RHEA:41924"/>
        <dbReference type="Rhea" id="RHEA-COMP:9654"/>
        <dbReference type="Rhea" id="RHEA-COMP:9655"/>
        <dbReference type="ChEBI" id="CHEBI:15377"/>
        <dbReference type="ChEBI" id="CHEBI:78488"/>
        <dbReference type="ChEBI" id="CHEBI:78489"/>
    </reaction>
    <physiologicalReaction direction="left-to-right" evidence="15">
        <dbReference type="Rhea" id="RHEA:41925"/>
    </physiologicalReaction>
</comment>
<comment type="catalytic activity">
    <reaction evidence="39">
        <text>3-oxotetradecanoyl-[ACP] + NADPH + H(+) = (3R)-hydroxytetradecanoyl-[ACP] + NADP(+)</text>
        <dbReference type="Rhea" id="RHEA:41888"/>
        <dbReference type="Rhea" id="RHEA-COMP:9645"/>
        <dbReference type="Rhea" id="RHEA-COMP:9646"/>
        <dbReference type="ChEBI" id="CHEBI:15378"/>
        <dbReference type="ChEBI" id="CHEBI:57783"/>
        <dbReference type="ChEBI" id="CHEBI:58349"/>
        <dbReference type="ChEBI" id="CHEBI:78473"/>
        <dbReference type="ChEBI" id="CHEBI:78474"/>
    </reaction>
    <physiologicalReaction direction="left-to-right" evidence="39">
        <dbReference type="Rhea" id="RHEA:41889"/>
    </physiologicalReaction>
</comment>
<evidence type="ECO:0000256" key="19">
    <source>
        <dbReference type="ARBA" id="ARBA00047300"/>
    </source>
</evidence>
<comment type="catalytic activity">
    <reaction evidence="40">
        <text>(2E)-octadecenoyl-[ACP] + NADPH + H(+) = octadecanoyl-[ACP] + NADP(+)</text>
        <dbReference type="Rhea" id="RHEA:41928"/>
        <dbReference type="Rhea" id="RHEA-COMP:9655"/>
        <dbReference type="Rhea" id="RHEA-COMP:9656"/>
        <dbReference type="ChEBI" id="CHEBI:15378"/>
        <dbReference type="ChEBI" id="CHEBI:57783"/>
        <dbReference type="ChEBI" id="CHEBI:58349"/>
        <dbReference type="ChEBI" id="CHEBI:78489"/>
        <dbReference type="ChEBI" id="CHEBI:78495"/>
    </reaction>
    <physiologicalReaction direction="left-to-right" evidence="40">
        <dbReference type="Rhea" id="RHEA:41929"/>
    </physiologicalReaction>
</comment>
<dbReference type="Gene3D" id="1.10.1200.10">
    <property type="entry name" value="ACP-like"/>
    <property type="match status" value="1"/>
</dbReference>
<dbReference type="FunFam" id="3.40.50.720:FF:000209">
    <property type="entry name" value="Polyketide synthase Pks12"/>
    <property type="match status" value="1"/>
</dbReference>
<evidence type="ECO:0000256" key="34">
    <source>
        <dbReference type="ARBA" id="ARBA00048506"/>
    </source>
</evidence>
<dbReference type="InterPro" id="IPR049900">
    <property type="entry name" value="PKS_mFAS_DH"/>
</dbReference>
<dbReference type="GO" id="GO:0019171">
    <property type="term" value="F:(3R)-hydroxyacyl-[acyl-carrier-protein] dehydratase activity"/>
    <property type="evidence" value="ECO:0007669"/>
    <property type="project" value="UniProtKB-EC"/>
</dbReference>
<comment type="catalytic activity">
    <reaction evidence="9">
        <text>(3R)-hydroxyoctanoyl-[ACP] = (2E)-octenoyl-[ACP] + H2O</text>
        <dbReference type="Rhea" id="RHEA:41844"/>
        <dbReference type="Rhea" id="RHEA-COMP:9634"/>
        <dbReference type="Rhea" id="RHEA-COMP:9635"/>
        <dbReference type="ChEBI" id="CHEBI:15377"/>
        <dbReference type="ChEBI" id="CHEBI:78461"/>
        <dbReference type="ChEBI" id="CHEBI:78462"/>
    </reaction>
    <physiologicalReaction direction="left-to-right" evidence="9">
        <dbReference type="Rhea" id="RHEA:41845"/>
    </physiologicalReaction>
</comment>
<dbReference type="Pfam" id="PF21149">
    <property type="entry name" value="FAS_pseudo-KR"/>
    <property type="match status" value="1"/>
</dbReference>
<dbReference type="GO" id="GO:0141148">
    <property type="term" value="F:enoyl-[acyl-carrier-protein] reductase (NADPH) activity"/>
    <property type="evidence" value="ECO:0007669"/>
    <property type="project" value="UniProtKB-EC"/>
</dbReference>
<dbReference type="InterPro" id="IPR001227">
    <property type="entry name" value="Ac_transferase_dom_sf"/>
</dbReference>
<dbReference type="SUPFAM" id="SSF53901">
    <property type="entry name" value="Thiolase-like"/>
    <property type="match status" value="1"/>
</dbReference>
<comment type="catalytic activity">
    <reaction evidence="13">
        <text>a (3R)-hydroxyacyl-[ACP] = a (2E)-enoyl-[ACP] + H2O</text>
        <dbReference type="Rhea" id="RHEA:13097"/>
        <dbReference type="Rhea" id="RHEA-COMP:9925"/>
        <dbReference type="Rhea" id="RHEA-COMP:9945"/>
        <dbReference type="ChEBI" id="CHEBI:15377"/>
        <dbReference type="ChEBI" id="CHEBI:78784"/>
        <dbReference type="ChEBI" id="CHEBI:78827"/>
        <dbReference type="EC" id="4.2.1.59"/>
    </reaction>
    <physiologicalReaction direction="left-to-right" evidence="13">
        <dbReference type="Rhea" id="RHEA:13098"/>
    </physiologicalReaction>
</comment>
<dbReference type="Gene3D" id="3.10.129.110">
    <property type="entry name" value="Polyketide synthase dehydratase"/>
    <property type="match status" value="1"/>
</dbReference>
<comment type="catalytic activity">
    <reaction evidence="21">
        <text>a (3R)-hydroxyacyl-[ACP] + NADP(+) = a 3-oxoacyl-[ACP] + NADPH + H(+)</text>
        <dbReference type="Rhea" id="RHEA:17397"/>
        <dbReference type="Rhea" id="RHEA-COMP:9916"/>
        <dbReference type="Rhea" id="RHEA-COMP:9945"/>
        <dbReference type="ChEBI" id="CHEBI:15378"/>
        <dbReference type="ChEBI" id="CHEBI:57783"/>
        <dbReference type="ChEBI" id="CHEBI:58349"/>
        <dbReference type="ChEBI" id="CHEBI:78776"/>
        <dbReference type="ChEBI" id="CHEBI:78827"/>
        <dbReference type="EC" id="1.1.1.100"/>
    </reaction>
    <physiologicalReaction direction="right-to-left" evidence="21">
        <dbReference type="Rhea" id="RHEA:17399"/>
    </physiologicalReaction>
</comment>
<keyword evidence="6" id="KW-0663">Pyridoxal phosphate</keyword>
<dbReference type="InterPro" id="IPR032821">
    <property type="entry name" value="PKS_assoc"/>
</dbReference>
<evidence type="ECO:0000256" key="30">
    <source>
        <dbReference type="ARBA" id="ARBA00048051"/>
    </source>
</evidence>
<comment type="catalytic activity">
    <reaction evidence="35">
        <text>3-oxohexanoyl-[ACP] + NADPH + H(+) = (3R)-hydroxyhexanoyl-[ACP] + NADP(+)</text>
        <dbReference type="Rhea" id="RHEA:41824"/>
        <dbReference type="Rhea" id="RHEA-COMP:9629"/>
        <dbReference type="Rhea" id="RHEA-COMP:9630"/>
        <dbReference type="ChEBI" id="CHEBI:15378"/>
        <dbReference type="ChEBI" id="CHEBI:57783"/>
        <dbReference type="ChEBI" id="CHEBI:58349"/>
        <dbReference type="ChEBI" id="CHEBI:78456"/>
        <dbReference type="ChEBI" id="CHEBI:78457"/>
    </reaction>
    <physiologicalReaction direction="left-to-right" evidence="35">
        <dbReference type="Rhea" id="RHEA:41825"/>
    </physiologicalReaction>
</comment>
<evidence type="ECO:0000256" key="6">
    <source>
        <dbReference type="ARBA" id="ARBA00022898"/>
    </source>
</evidence>
<dbReference type="InterPro" id="IPR009081">
    <property type="entry name" value="PP-bd_ACP"/>
</dbReference>
<comment type="function">
    <text evidence="18">Fatty acid synthetase is a multifunctional enzyme that catalyzes the de novo biosynthesis of long-chain saturated fatty acids starting from acetyl-CoA and malonyl-CoA in the presence of NADPH. This multifunctional protein contains 7 catalytic activities and a site for the binding of the prosthetic group 4'-phosphopantetheine of the acyl carrier protein ([ACP]) domain.</text>
</comment>
<evidence type="ECO:0000256" key="12">
    <source>
        <dbReference type="ARBA" id="ARBA00023388"/>
    </source>
</evidence>
<dbReference type="CDD" id="cd08954">
    <property type="entry name" value="KR_1_FAS_SDR_x"/>
    <property type="match status" value="1"/>
</dbReference>
<comment type="catalytic activity">
    <reaction evidence="33">
        <text>(2E)-octenoyl-[ACP] + NADPH + H(+) = octanoyl-[ACP] + NADP(+)</text>
        <dbReference type="Rhea" id="RHEA:41848"/>
        <dbReference type="Rhea" id="RHEA-COMP:9635"/>
        <dbReference type="Rhea" id="RHEA-COMP:9636"/>
        <dbReference type="ChEBI" id="CHEBI:15378"/>
        <dbReference type="ChEBI" id="CHEBI:57783"/>
        <dbReference type="ChEBI" id="CHEBI:58349"/>
        <dbReference type="ChEBI" id="CHEBI:78462"/>
        <dbReference type="ChEBI" id="CHEBI:78463"/>
    </reaction>
    <physiologicalReaction direction="left-to-right" evidence="33">
        <dbReference type="Rhea" id="RHEA:41849"/>
    </physiologicalReaction>
</comment>
<comment type="catalytic activity">
    <reaction evidence="23">
        <text>tetradecanoyl-[ACP] + malonyl-[ACP] + H(+) = 3-oxohexadecanoyl-[ACP] + holo-[ACP] + CO2</text>
        <dbReference type="Rhea" id="RHEA:41900"/>
        <dbReference type="Rhea" id="RHEA-COMP:9623"/>
        <dbReference type="Rhea" id="RHEA-COMP:9648"/>
        <dbReference type="Rhea" id="RHEA-COMP:9649"/>
        <dbReference type="Rhea" id="RHEA-COMP:9685"/>
        <dbReference type="ChEBI" id="CHEBI:15378"/>
        <dbReference type="ChEBI" id="CHEBI:16526"/>
        <dbReference type="ChEBI" id="CHEBI:64479"/>
        <dbReference type="ChEBI" id="CHEBI:78449"/>
        <dbReference type="ChEBI" id="CHEBI:78477"/>
        <dbReference type="ChEBI" id="CHEBI:78478"/>
    </reaction>
    <physiologicalReaction direction="left-to-right" evidence="23">
        <dbReference type="Rhea" id="RHEA:41901"/>
    </physiologicalReaction>
</comment>
<dbReference type="Gene3D" id="3.40.47.10">
    <property type="match status" value="1"/>
</dbReference>
<evidence type="ECO:0000256" key="7">
    <source>
        <dbReference type="ARBA" id="ARBA00022990"/>
    </source>
</evidence>
<evidence type="ECO:0000256" key="48">
    <source>
        <dbReference type="ARBA" id="ARBA00049533"/>
    </source>
</evidence>
<comment type="catalytic activity">
    <reaction evidence="42">
        <text>(2E)-tetradecenoyl-[ACP] + NADPH + H(+) = tetradecanoyl-[ACP] + NADP(+)</text>
        <dbReference type="Rhea" id="RHEA:41896"/>
        <dbReference type="Rhea" id="RHEA-COMP:9647"/>
        <dbReference type="Rhea" id="RHEA-COMP:9648"/>
        <dbReference type="ChEBI" id="CHEBI:15378"/>
        <dbReference type="ChEBI" id="CHEBI:57783"/>
        <dbReference type="ChEBI" id="CHEBI:58349"/>
        <dbReference type="ChEBI" id="CHEBI:78475"/>
        <dbReference type="ChEBI" id="CHEBI:78477"/>
    </reaction>
    <physiologicalReaction direction="left-to-right" evidence="42">
        <dbReference type="Rhea" id="RHEA:41897"/>
    </physiologicalReaction>
</comment>
<dbReference type="InterPro" id="IPR020806">
    <property type="entry name" value="PKS_PP-bd"/>
</dbReference>
<dbReference type="InterPro" id="IPR011032">
    <property type="entry name" value="GroES-like_sf"/>
</dbReference>
<dbReference type="CDD" id="cd00833">
    <property type="entry name" value="PKS"/>
    <property type="match status" value="1"/>
</dbReference>
<evidence type="ECO:0000259" key="52">
    <source>
        <dbReference type="PROSITE" id="PS52019"/>
    </source>
</evidence>
<evidence type="ECO:0000256" key="20">
    <source>
        <dbReference type="ARBA" id="ARBA00047394"/>
    </source>
</evidence>
<keyword evidence="54" id="KW-1185">Reference proteome</keyword>
<comment type="catalytic activity">
    <reaction evidence="48">
        <text>octanoyl-[ACP] + malonyl-[ACP] + H(+) = 3-oxodecanoyl-[ACP] + holo-[ACP] + CO2</text>
        <dbReference type="Rhea" id="RHEA:41852"/>
        <dbReference type="Rhea" id="RHEA-COMP:9623"/>
        <dbReference type="Rhea" id="RHEA-COMP:9636"/>
        <dbReference type="Rhea" id="RHEA-COMP:9637"/>
        <dbReference type="Rhea" id="RHEA-COMP:9685"/>
        <dbReference type="ChEBI" id="CHEBI:15378"/>
        <dbReference type="ChEBI" id="CHEBI:16526"/>
        <dbReference type="ChEBI" id="CHEBI:64479"/>
        <dbReference type="ChEBI" id="CHEBI:78449"/>
        <dbReference type="ChEBI" id="CHEBI:78463"/>
        <dbReference type="ChEBI" id="CHEBI:78464"/>
    </reaction>
    <physiologicalReaction direction="left-to-right" evidence="48">
        <dbReference type="Rhea" id="RHEA:41853"/>
    </physiologicalReaction>
</comment>
<dbReference type="PROSITE" id="PS52004">
    <property type="entry name" value="KS3_2"/>
    <property type="match status" value="1"/>
</dbReference>
<evidence type="ECO:0000256" key="32">
    <source>
        <dbReference type="ARBA" id="ARBA00048289"/>
    </source>
</evidence>
<dbReference type="InterPro" id="IPR036736">
    <property type="entry name" value="ACP-like_sf"/>
</dbReference>
<keyword evidence="8" id="KW-0511">Multifunctional enzyme</keyword>
<dbReference type="SMART" id="SM00825">
    <property type="entry name" value="PKS_KS"/>
    <property type="match status" value="1"/>
</dbReference>
<keyword evidence="5" id="KW-0702">S-nitrosylation</keyword>
<evidence type="ECO:0000256" key="35">
    <source>
        <dbReference type="ARBA" id="ARBA00048571"/>
    </source>
</evidence>
<comment type="catalytic activity">
    <reaction evidence="12">
        <text>(3R)-hydroxydecanoyl-[ACP] = (2E)-decenoyl-[ACP] + H2O</text>
        <dbReference type="Rhea" id="RHEA:41860"/>
        <dbReference type="Rhea" id="RHEA-COMP:9638"/>
        <dbReference type="Rhea" id="RHEA-COMP:9639"/>
        <dbReference type="ChEBI" id="CHEBI:15377"/>
        <dbReference type="ChEBI" id="CHEBI:78466"/>
        <dbReference type="ChEBI" id="CHEBI:78467"/>
    </reaction>
    <physiologicalReaction direction="left-to-right" evidence="12">
        <dbReference type="Rhea" id="RHEA:41861"/>
    </physiologicalReaction>
</comment>
<evidence type="ECO:0000256" key="42">
    <source>
        <dbReference type="ARBA" id="ARBA00049171"/>
    </source>
</evidence>
<evidence type="ECO:0000256" key="4">
    <source>
        <dbReference type="ARBA" id="ARBA00022679"/>
    </source>
</evidence>
<dbReference type="GO" id="GO:0004316">
    <property type="term" value="F:3-oxoacyl-[acyl-carrier-protein] reductase (NADPH) activity"/>
    <property type="evidence" value="ECO:0007669"/>
    <property type="project" value="UniProtKB-EC"/>
</dbReference>
<evidence type="ECO:0000256" key="11">
    <source>
        <dbReference type="ARBA" id="ARBA00023373"/>
    </source>
</evidence>
<proteinExistence type="predicted"/>
<dbReference type="Gene3D" id="3.30.70.3290">
    <property type="match status" value="2"/>
</dbReference>
<comment type="catalytic activity">
    <reaction evidence="28">
        <text>3-oxobutanoyl-[ACP] + NADPH + H(+) = (3R)-hydroxybutanoyl-[ACP] + NADP(+)</text>
        <dbReference type="Rhea" id="RHEA:41804"/>
        <dbReference type="Rhea" id="RHEA-COMP:9625"/>
        <dbReference type="Rhea" id="RHEA-COMP:9626"/>
        <dbReference type="ChEBI" id="CHEBI:15378"/>
        <dbReference type="ChEBI" id="CHEBI:57783"/>
        <dbReference type="ChEBI" id="CHEBI:58349"/>
        <dbReference type="ChEBI" id="CHEBI:78450"/>
        <dbReference type="ChEBI" id="CHEBI:78451"/>
    </reaction>
    <physiologicalReaction direction="left-to-right" evidence="28">
        <dbReference type="Rhea" id="RHEA:41805"/>
    </physiologicalReaction>
</comment>
<dbReference type="GO" id="GO:0004315">
    <property type="term" value="F:3-oxoacyl-[acyl-carrier-protein] synthase activity"/>
    <property type="evidence" value="ECO:0007669"/>
    <property type="project" value="UniProtKB-EC"/>
</dbReference>
<evidence type="ECO:0000256" key="29">
    <source>
        <dbReference type="ARBA" id="ARBA00047961"/>
    </source>
</evidence>
<comment type="catalytic activity">
    <reaction evidence="36">
        <text>a 2,3-saturated acyl-[ACP] + NADP(+) = a (2E)-enoyl-[ACP] + NADPH + H(+)</text>
        <dbReference type="Rhea" id="RHEA:22564"/>
        <dbReference type="Rhea" id="RHEA-COMP:9925"/>
        <dbReference type="Rhea" id="RHEA-COMP:9926"/>
        <dbReference type="ChEBI" id="CHEBI:15378"/>
        <dbReference type="ChEBI" id="CHEBI:57783"/>
        <dbReference type="ChEBI" id="CHEBI:58349"/>
        <dbReference type="ChEBI" id="CHEBI:78784"/>
        <dbReference type="ChEBI" id="CHEBI:78785"/>
        <dbReference type="EC" id="1.3.1.39"/>
    </reaction>
    <physiologicalReaction direction="right-to-left" evidence="36">
        <dbReference type="Rhea" id="RHEA:22566"/>
    </physiologicalReaction>
</comment>
<dbReference type="InterPro" id="IPR050091">
    <property type="entry name" value="PKS_NRPS_Biosynth_Enz"/>
</dbReference>
<evidence type="ECO:0000256" key="17">
    <source>
        <dbReference type="ARBA" id="ARBA00023402"/>
    </source>
</evidence>
<comment type="catalytic activity">
    <reaction evidence="17">
        <text>(3R)-hydroxybutanoyl-[ACP] = (2E)-butenoyl-[ACP] + H2O</text>
        <dbReference type="Rhea" id="RHEA:41808"/>
        <dbReference type="Rhea" id="RHEA-COMP:9626"/>
        <dbReference type="Rhea" id="RHEA-COMP:9627"/>
        <dbReference type="ChEBI" id="CHEBI:15377"/>
        <dbReference type="ChEBI" id="CHEBI:78451"/>
        <dbReference type="ChEBI" id="CHEBI:78453"/>
    </reaction>
    <physiologicalReaction direction="left-to-right" evidence="17">
        <dbReference type="Rhea" id="RHEA:41809"/>
    </physiologicalReaction>
</comment>
<dbReference type="SUPFAM" id="SSF47336">
    <property type="entry name" value="ACP-like"/>
    <property type="match status" value="1"/>
</dbReference>
<evidence type="ECO:0000256" key="39">
    <source>
        <dbReference type="ARBA" id="ARBA00048935"/>
    </source>
</evidence>
<comment type="catalytic activity">
    <reaction evidence="20">
        <text>hexanoyl-[ACP] + malonyl-[ACP] + H(+) = 3-oxooctanoyl-[ACP] + holo-[ACP] + CO2</text>
        <dbReference type="Rhea" id="RHEA:41836"/>
        <dbReference type="Rhea" id="RHEA-COMP:9623"/>
        <dbReference type="Rhea" id="RHEA-COMP:9632"/>
        <dbReference type="Rhea" id="RHEA-COMP:9633"/>
        <dbReference type="Rhea" id="RHEA-COMP:9685"/>
        <dbReference type="ChEBI" id="CHEBI:15378"/>
        <dbReference type="ChEBI" id="CHEBI:16526"/>
        <dbReference type="ChEBI" id="CHEBI:64479"/>
        <dbReference type="ChEBI" id="CHEBI:78449"/>
        <dbReference type="ChEBI" id="CHEBI:78459"/>
        <dbReference type="ChEBI" id="CHEBI:78460"/>
    </reaction>
    <physiologicalReaction direction="left-to-right" evidence="20">
        <dbReference type="Rhea" id="RHEA:41837"/>
    </physiologicalReaction>
</comment>
<evidence type="ECO:0000256" key="47">
    <source>
        <dbReference type="ARBA" id="ARBA00049521"/>
    </source>
</evidence>
<dbReference type="Pfam" id="PF08659">
    <property type="entry name" value="KR"/>
    <property type="match status" value="1"/>
</dbReference>
<comment type="catalytic activity">
    <reaction evidence="31">
        <text>(2E)-dodecenoyl-[ACP] + NADPH + H(+) = dodecanoyl-[ACP] + NADP(+)</text>
        <dbReference type="Rhea" id="RHEA:41880"/>
        <dbReference type="Rhea" id="RHEA-COMP:9643"/>
        <dbReference type="Rhea" id="RHEA-COMP:9644"/>
        <dbReference type="ChEBI" id="CHEBI:15378"/>
        <dbReference type="ChEBI" id="CHEBI:57783"/>
        <dbReference type="ChEBI" id="CHEBI:58349"/>
        <dbReference type="ChEBI" id="CHEBI:65264"/>
        <dbReference type="ChEBI" id="CHEBI:78472"/>
    </reaction>
    <physiologicalReaction direction="left-to-right" evidence="31">
        <dbReference type="Rhea" id="RHEA:41881"/>
    </physiologicalReaction>
</comment>
<evidence type="ECO:0000313" key="54">
    <source>
        <dbReference type="Proteomes" id="UP001152799"/>
    </source>
</evidence>
<comment type="catalytic activity">
    <reaction evidence="44">
        <text>3-oxohexadecanoyl-[ACP] + NADPH + H(+) = (3R)-hydroxyhexadecanoyl-[ACP] + NADP(+)</text>
        <dbReference type="Rhea" id="RHEA:41904"/>
        <dbReference type="Rhea" id="RHEA-COMP:9649"/>
        <dbReference type="Rhea" id="RHEA-COMP:9650"/>
        <dbReference type="ChEBI" id="CHEBI:15378"/>
        <dbReference type="ChEBI" id="CHEBI:57783"/>
        <dbReference type="ChEBI" id="CHEBI:58349"/>
        <dbReference type="ChEBI" id="CHEBI:78478"/>
        <dbReference type="ChEBI" id="CHEBI:78480"/>
    </reaction>
    <physiologicalReaction direction="left-to-right" evidence="44">
        <dbReference type="Rhea" id="RHEA:41905"/>
    </physiologicalReaction>
</comment>
<comment type="catalytic activity">
    <reaction evidence="43">
        <text>3-oxododecanoyl-[ACP] + NADPH + H(+) = (3R)-hydroxydodecanoyl-[ACP] + NADP(+)</text>
        <dbReference type="Rhea" id="RHEA:41872"/>
        <dbReference type="Rhea" id="RHEA-COMP:9641"/>
        <dbReference type="Rhea" id="RHEA-COMP:9642"/>
        <dbReference type="ChEBI" id="CHEBI:15378"/>
        <dbReference type="ChEBI" id="CHEBI:57783"/>
        <dbReference type="ChEBI" id="CHEBI:58349"/>
        <dbReference type="ChEBI" id="CHEBI:78469"/>
        <dbReference type="ChEBI" id="CHEBI:78470"/>
    </reaction>
    <physiologicalReaction direction="left-to-right" evidence="43">
        <dbReference type="Rhea" id="RHEA:41873"/>
    </physiologicalReaction>
</comment>
<dbReference type="GO" id="GO:0004313">
    <property type="term" value="F:[acyl-carrier-protein] S-acetyltransferase activity"/>
    <property type="evidence" value="ECO:0007669"/>
    <property type="project" value="UniProtKB-EC"/>
</dbReference>
<dbReference type="InterPro" id="IPR029058">
    <property type="entry name" value="AB_hydrolase_fold"/>
</dbReference>
<dbReference type="PANTHER" id="PTHR43775">
    <property type="entry name" value="FATTY ACID SYNTHASE"/>
    <property type="match status" value="1"/>
</dbReference>
<comment type="catalytic activity">
    <reaction evidence="30">
        <text>hexadecanoyl-[ACP] + malonyl-[ACP] + H(+) = 3-oxooctadecanoyl-[ACP] + holo-[ACP] + CO2</text>
        <dbReference type="Rhea" id="RHEA:41916"/>
        <dbReference type="Rhea" id="RHEA-COMP:9623"/>
        <dbReference type="Rhea" id="RHEA-COMP:9652"/>
        <dbReference type="Rhea" id="RHEA-COMP:9653"/>
        <dbReference type="Rhea" id="RHEA-COMP:9685"/>
        <dbReference type="ChEBI" id="CHEBI:15378"/>
        <dbReference type="ChEBI" id="CHEBI:16526"/>
        <dbReference type="ChEBI" id="CHEBI:64479"/>
        <dbReference type="ChEBI" id="CHEBI:78449"/>
        <dbReference type="ChEBI" id="CHEBI:78483"/>
        <dbReference type="ChEBI" id="CHEBI:78487"/>
    </reaction>
    <physiologicalReaction direction="left-to-right" evidence="30">
        <dbReference type="Rhea" id="RHEA:41917"/>
    </physiologicalReaction>
</comment>
<evidence type="ECO:0000256" key="43">
    <source>
        <dbReference type="ARBA" id="ARBA00049263"/>
    </source>
</evidence>
<evidence type="ECO:0000256" key="37">
    <source>
        <dbReference type="ARBA" id="ARBA00048691"/>
    </source>
</evidence>
<evidence type="ECO:0000256" key="25">
    <source>
        <dbReference type="ARBA" id="ARBA00047578"/>
    </source>
</evidence>
<comment type="catalytic activity">
    <reaction evidence="25">
        <text>dodecanoyl-[ACP] + malonyl-[ACP] + H(+) = 3-oxotetradecanoyl-[ACP] + holo-[ACP] + CO2</text>
        <dbReference type="Rhea" id="RHEA:41884"/>
        <dbReference type="Rhea" id="RHEA-COMP:9623"/>
        <dbReference type="Rhea" id="RHEA-COMP:9644"/>
        <dbReference type="Rhea" id="RHEA-COMP:9645"/>
        <dbReference type="Rhea" id="RHEA-COMP:9685"/>
        <dbReference type="ChEBI" id="CHEBI:15378"/>
        <dbReference type="ChEBI" id="CHEBI:16526"/>
        <dbReference type="ChEBI" id="CHEBI:64479"/>
        <dbReference type="ChEBI" id="CHEBI:65264"/>
        <dbReference type="ChEBI" id="CHEBI:78449"/>
        <dbReference type="ChEBI" id="CHEBI:78473"/>
    </reaction>
    <physiologicalReaction direction="left-to-right" evidence="25">
        <dbReference type="Rhea" id="RHEA:41885"/>
    </physiologicalReaction>
</comment>
<evidence type="ECO:0000256" key="21">
    <source>
        <dbReference type="ARBA" id="ARBA00047400"/>
    </source>
</evidence>
<comment type="catalytic activity">
    <reaction evidence="10">
        <text>(3R)-hydroxydodecanoyl-[ACP] = (2E)-dodecenoyl-[ACP] + H2O</text>
        <dbReference type="Rhea" id="RHEA:41876"/>
        <dbReference type="Rhea" id="RHEA-COMP:9642"/>
        <dbReference type="Rhea" id="RHEA-COMP:9643"/>
        <dbReference type="ChEBI" id="CHEBI:15377"/>
        <dbReference type="ChEBI" id="CHEBI:78470"/>
        <dbReference type="ChEBI" id="CHEBI:78472"/>
    </reaction>
    <physiologicalReaction direction="left-to-right" evidence="10">
        <dbReference type="Rhea" id="RHEA:41877"/>
    </physiologicalReaction>
</comment>
<keyword evidence="7" id="KW-0007">Acetylation</keyword>
<dbReference type="SUPFAM" id="SSF53474">
    <property type="entry name" value="alpha/beta-Hydrolases"/>
    <property type="match status" value="1"/>
</dbReference>
<evidence type="ECO:0000256" key="9">
    <source>
        <dbReference type="ARBA" id="ARBA00023332"/>
    </source>
</evidence>
<evidence type="ECO:0000256" key="15">
    <source>
        <dbReference type="ARBA" id="ARBA00023399"/>
    </source>
</evidence>
<comment type="catalytic activity">
    <reaction evidence="47">
        <text>(2E)-decenoyl-[ACP] + NADPH + H(+) = decanoyl-[ACP] + NADP(+)</text>
        <dbReference type="Rhea" id="RHEA:41864"/>
        <dbReference type="Rhea" id="RHEA-COMP:9639"/>
        <dbReference type="Rhea" id="RHEA-COMP:9640"/>
        <dbReference type="ChEBI" id="CHEBI:15378"/>
        <dbReference type="ChEBI" id="CHEBI:57783"/>
        <dbReference type="ChEBI" id="CHEBI:58349"/>
        <dbReference type="ChEBI" id="CHEBI:78467"/>
        <dbReference type="ChEBI" id="CHEBI:78468"/>
    </reaction>
    <physiologicalReaction direction="left-to-right" evidence="47">
        <dbReference type="Rhea" id="RHEA:41865"/>
    </physiologicalReaction>
</comment>
<comment type="catalytic activity">
    <reaction evidence="45">
        <text>3-oxooctanoyl-[ACP] + NADPH + H(+) = (3R)-hydroxyoctanoyl-[ACP] + NADP(+)</text>
        <dbReference type="Rhea" id="RHEA:41840"/>
        <dbReference type="Rhea" id="RHEA-COMP:9633"/>
        <dbReference type="Rhea" id="RHEA-COMP:9634"/>
        <dbReference type="ChEBI" id="CHEBI:15378"/>
        <dbReference type="ChEBI" id="CHEBI:57783"/>
        <dbReference type="ChEBI" id="CHEBI:58349"/>
        <dbReference type="ChEBI" id="CHEBI:78460"/>
        <dbReference type="ChEBI" id="CHEBI:78461"/>
    </reaction>
    <physiologicalReaction direction="left-to-right" evidence="45">
        <dbReference type="Rhea" id="RHEA:41841"/>
    </physiologicalReaction>
</comment>
<dbReference type="PANTHER" id="PTHR43775:SF23">
    <property type="entry name" value="FATTY ACID SYNTHASE 3"/>
    <property type="match status" value="1"/>
</dbReference>
<feature type="active site" description="Proton acceptor; for dehydratase activity" evidence="49">
    <location>
        <position position="821"/>
    </location>
</feature>
<dbReference type="InterPro" id="IPR014030">
    <property type="entry name" value="Ketoacyl_synth_N"/>
</dbReference>
<name>A0A9N9MSQ7_9CUCU</name>
<dbReference type="InterPro" id="IPR042104">
    <property type="entry name" value="PKS_dehydratase_sf"/>
</dbReference>
<keyword evidence="2" id="KW-0596">Phosphopantetheine</keyword>
<evidence type="ECO:0000256" key="46">
    <source>
        <dbReference type="ARBA" id="ARBA00049449"/>
    </source>
</evidence>
<evidence type="ECO:0000256" key="44">
    <source>
        <dbReference type="ARBA" id="ARBA00049414"/>
    </source>
</evidence>
<comment type="pathway">
    <text evidence="1">Lipid metabolism.</text>
</comment>
<evidence type="ECO:0000256" key="14">
    <source>
        <dbReference type="ARBA" id="ARBA00023398"/>
    </source>
</evidence>
<evidence type="ECO:0000256" key="8">
    <source>
        <dbReference type="ARBA" id="ARBA00023268"/>
    </source>
</evidence>
<dbReference type="GO" id="GO:0004312">
    <property type="term" value="F:fatty acid synthase activity"/>
    <property type="evidence" value="ECO:0007669"/>
    <property type="project" value="TreeGrafter"/>
</dbReference>
<evidence type="ECO:0000256" key="22">
    <source>
        <dbReference type="ARBA" id="ARBA00047440"/>
    </source>
</evidence>
<evidence type="ECO:0000259" key="50">
    <source>
        <dbReference type="PROSITE" id="PS50075"/>
    </source>
</evidence>
<dbReference type="InterPro" id="IPR049391">
    <property type="entry name" value="FAS_pseudo-KR"/>
</dbReference>
<organism evidence="53 54">
    <name type="scientific">Ceutorhynchus assimilis</name>
    <name type="common">cabbage seed weevil</name>
    <dbReference type="NCBI Taxonomy" id="467358"/>
    <lineage>
        <taxon>Eukaryota</taxon>
        <taxon>Metazoa</taxon>
        <taxon>Ecdysozoa</taxon>
        <taxon>Arthropoda</taxon>
        <taxon>Hexapoda</taxon>
        <taxon>Insecta</taxon>
        <taxon>Pterygota</taxon>
        <taxon>Neoptera</taxon>
        <taxon>Endopterygota</taxon>
        <taxon>Coleoptera</taxon>
        <taxon>Polyphaga</taxon>
        <taxon>Cucujiformia</taxon>
        <taxon>Curculionidae</taxon>
        <taxon>Ceutorhynchinae</taxon>
        <taxon>Ceutorhynchus</taxon>
    </lineage>
</organism>
<dbReference type="SMART" id="SM00823">
    <property type="entry name" value="PKS_PP"/>
    <property type="match status" value="1"/>
</dbReference>
<feature type="domain" description="PKS/mFAS DH" evidence="52">
    <location>
        <begin position="785"/>
        <end position="1063"/>
    </location>
</feature>
<comment type="catalytic activity">
    <reaction evidence="16">
        <text>(3R)-hydroxyhexadecanoyl-[ACP] = (2E)-hexadecenoyl-[ACP] + H2O</text>
        <dbReference type="Rhea" id="RHEA:41908"/>
        <dbReference type="Rhea" id="RHEA-COMP:9650"/>
        <dbReference type="Rhea" id="RHEA-COMP:9651"/>
        <dbReference type="ChEBI" id="CHEBI:15377"/>
        <dbReference type="ChEBI" id="CHEBI:78480"/>
        <dbReference type="ChEBI" id="CHEBI:78481"/>
    </reaction>
    <physiologicalReaction direction="left-to-right" evidence="16">
        <dbReference type="Rhea" id="RHEA:41909"/>
    </physiologicalReaction>
</comment>
<comment type="catalytic activity">
    <reaction evidence="38">
        <text>hexadecanoyl-[ACP] + H2O = hexadecanoate + holo-[ACP] + H(+)</text>
        <dbReference type="Rhea" id="RHEA:41932"/>
        <dbReference type="Rhea" id="RHEA-COMP:9652"/>
        <dbReference type="Rhea" id="RHEA-COMP:9685"/>
        <dbReference type="ChEBI" id="CHEBI:7896"/>
        <dbReference type="ChEBI" id="CHEBI:15377"/>
        <dbReference type="ChEBI" id="CHEBI:15378"/>
        <dbReference type="ChEBI" id="CHEBI:64479"/>
        <dbReference type="ChEBI" id="CHEBI:78483"/>
        <dbReference type="EC" id="3.1.2.14"/>
    </reaction>
    <physiologicalReaction direction="left-to-right" evidence="38">
        <dbReference type="Rhea" id="RHEA:41933"/>
    </physiologicalReaction>
</comment>
<dbReference type="PROSITE" id="PS50075">
    <property type="entry name" value="CARRIER"/>
    <property type="match status" value="1"/>
</dbReference>
<dbReference type="InterPro" id="IPR016039">
    <property type="entry name" value="Thiolase-like"/>
</dbReference>
<dbReference type="EMBL" id="OU892281">
    <property type="protein sequence ID" value="CAG9769092.1"/>
    <property type="molecule type" value="Genomic_DNA"/>
</dbReference>
<dbReference type="GO" id="GO:0031177">
    <property type="term" value="F:phosphopantetheine binding"/>
    <property type="evidence" value="ECO:0007669"/>
    <property type="project" value="InterPro"/>
</dbReference>
<evidence type="ECO:0000256" key="24">
    <source>
        <dbReference type="ARBA" id="ARBA00047500"/>
    </source>
</evidence>
<comment type="catalytic activity">
    <reaction evidence="24">
        <text>(2E)-butenoyl-[ACP] + NADPH + H(+) = butanoyl-[ACP] + NADP(+)</text>
        <dbReference type="Rhea" id="RHEA:41812"/>
        <dbReference type="Rhea" id="RHEA-COMP:9627"/>
        <dbReference type="Rhea" id="RHEA-COMP:9628"/>
        <dbReference type="ChEBI" id="CHEBI:15378"/>
        <dbReference type="ChEBI" id="CHEBI:57783"/>
        <dbReference type="ChEBI" id="CHEBI:58349"/>
        <dbReference type="ChEBI" id="CHEBI:78453"/>
        <dbReference type="ChEBI" id="CHEBI:78454"/>
    </reaction>
    <physiologicalReaction direction="left-to-right" evidence="24">
        <dbReference type="Rhea" id="RHEA:41813"/>
    </physiologicalReaction>
</comment>
<evidence type="ECO:0000259" key="51">
    <source>
        <dbReference type="PROSITE" id="PS52004"/>
    </source>
</evidence>
<keyword evidence="3" id="KW-0597">Phosphoprotein</keyword>
<dbReference type="Gene3D" id="3.40.50.1820">
    <property type="entry name" value="alpha/beta hydrolase"/>
    <property type="match status" value="1"/>
</dbReference>
<dbReference type="InterPro" id="IPR036291">
    <property type="entry name" value="NAD(P)-bd_dom_sf"/>
</dbReference>
<dbReference type="Pfam" id="PF16197">
    <property type="entry name" value="KAsynt_C_assoc"/>
    <property type="match status" value="1"/>
</dbReference>
<dbReference type="SMART" id="SM00829">
    <property type="entry name" value="PKS_ER"/>
    <property type="match status" value="1"/>
</dbReference>
<dbReference type="InterPro" id="IPR020841">
    <property type="entry name" value="PKS_Beta-ketoAc_synthase_dom"/>
</dbReference>